<dbReference type="InterPro" id="IPR029767">
    <property type="entry name" value="WecB-like"/>
</dbReference>
<dbReference type="GO" id="GO:0006047">
    <property type="term" value="P:UDP-N-acetylglucosamine metabolic process"/>
    <property type="evidence" value="ECO:0007669"/>
    <property type="project" value="InterPro"/>
</dbReference>
<dbReference type="NCBIfam" id="TIGR03568">
    <property type="entry name" value="NeuC_NnaA"/>
    <property type="match status" value="1"/>
</dbReference>
<dbReference type="AlphaFoldDB" id="A0A1N7QFN4"/>
<dbReference type="Proteomes" id="UP000186141">
    <property type="component" value="Unassembled WGS sequence"/>
</dbReference>
<dbReference type="EMBL" id="FTOT01000010">
    <property type="protein sequence ID" value="SIT21672.1"/>
    <property type="molecule type" value="Genomic_DNA"/>
</dbReference>
<dbReference type="RefSeq" id="WP_076533846.1">
    <property type="nucleotide sequence ID" value="NZ_BMEH01000010.1"/>
</dbReference>
<dbReference type="OrthoDB" id="9803238at2"/>
<name>A0A1N7QFN4_9RHOB</name>
<dbReference type="STRING" id="1086013.SAMN05421774_11047"/>
<dbReference type="Pfam" id="PF02350">
    <property type="entry name" value="Epimerase_2"/>
    <property type="match status" value="1"/>
</dbReference>
<dbReference type="InterPro" id="IPR020004">
    <property type="entry name" value="UDP-GlcNAc_Epase"/>
</dbReference>
<dbReference type="GO" id="GO:0004553">
    <property type="term" value="F:hydrolase activity, hydrolyzing O-glycosyl compounds"/>
    <property type="evidence" value="ECO:0007669"/>
    <property type="project" value="InterPro"/>
</dbReference>
<dbReference type="InterPro" id="IPR003331">
    <property type="entry name" value="UDP_GlcNAc_Epimerase_2_dom"/>
</dbReference>
<keyword evidence="3" id="KW-1185">Reference proteome</keyword>
<evidence type="ECO:0000313" key="2">
    <source>
        <dbReference type="EMBL" id="SIT21672.1"/>
    </source>
</evidence>
<proteinExistence type="predicted"/>
<dbReference type="PANTHER" id="PTHR43174:SF3">
    <property type="entry name" value="UDP-N-ACETYLGLUCOSAMINE 2-EPIMERASE"/>
    <property type="match status" value="1"/>
</dbReference>
<accession>A0A1N7QFN4</accession>
<evidence type="ECO:0000259" key="1">
    <source>
        <dbReference type="Pfam" id="PF02350"/>
    </source>
</evidence>
<organism evidence="2 3">
    <name type="scientific">Gemmobacter megaterium</name>
    <dbReference type="NCBI Taxonomy" id="1086013"/>
    <lineage>
        <taxon>Bacteria</taxon>
        <taxon>Pseudomonadati</taxon>
        <taxon>Pseudomonadota</taxon>
        <taxon>Alphaproteobacteria</taxon>
        <taxon>Rhodobacterales</taxon>
        <taxon>Paracoccaceae</taxon>
        <taxon>Gemmobacter</taxon>
    </lineage>
</organism>
<dbReference type="SUPFAM" id="SSF53756">
    <property type="entry name" value="UDP-Glycosyltransferase/glycogen phosphorylase"/>
    <property type="match status" value="1"/>
</dbReference>
<dbReference type="PANTHER" id="PTHR43174">
    <property type="entry name" value="UDP-N-ACETYLGLUCOSAMINE 2-EPIMERASE"/>
    <property type="match status" value="1"/>
</dbReference>
<reference evidence="2 3" key="1">
    <citation type="submission" date="2017-01" db="EMBL/GenBank/DDBJ databases">
        <authorList>
            <person name="Mah S.A."/>
            <person name="Swanson W.J."/>
            <person name="Moy G.W."/>
            <person name="Vacquier V.D."/>
        </authorList>
    </citation>
    <scope>NUCLEOTIDE SEQUENCE [LARGE SCALE GENOMIC DNA]</scope>
    <source>
        <strain evidence="2 3">DSM 26375</strain>
    </source>
</reference>
<evidence type="ECO:0000313" key="3">
    <source>
        <dbReference type="Proteomes" id="UP000186141"/>
    </source>
</evidence>
<sequence length="373" mass="40008">MTRQLLFLTGTRADFGKLEPLAAAAREAGHGVTFFVTGMHMMARYGLTVNEVRRMPGTQTHEFLNQRMGDSQDIVLAKTVTGLSDYLAENRPDLLVIHGDRIEALAGSLVAATNYIRSAHIEGGEVSGTIDEVFRHCNTKLCTHHFVSSDKAKRRVMALGEPESSIHVIGSPELDFHAGPSGVTLDQVRARYGIPFADYGIVTFHPVTSEQASMGAQAAALFGALEASGRSFVVIAPNNDPGSEGIFAVIDALPKDRFRVLPSMRFAHFSELMKHAACLVGNSSAGVREAPFLGLASLDIGTRQTNRAQAASVSACAAGDAAAIARFLATEWGHRHPPHKGFGEGRAADRFAAVLADPEFWGRGLQKAFQDIG</sequence>
<protein>
    <submittedName>
        <fullName evidence="2">UDP-N-acetylglucosamine 2-epimerase (Hydrolysing)</fullName>
    </submittedName>
</protein>
<dbReference type="Gene3D" id="3.40.50.2000">
    <property type="entry name" value="Glycogen Phosphorylase B"/>
    <property type="match status" value="2"/>
</dbReference>
<feature type="domain" description="UDP-N-acetylglucosamine 2-epimerase" evidence="1">
    <location>
        <begin position="30"/>
        <end position="355"/>
    </location>
</feature>
<gene>
    <name evidence="2" type="ORF">SAMN05421774_11047</name>
</gene>